<dbReference type="Proteomes" id="UP000070700">
    <property type="component" value="Unassembled WGS sequence"/>
</dbReference>
<dbReference type="PANTHER" id="PTHR11802:SF479">
    <property type="entry name" value="CARBOXYPEPTIDASE"/>
    <property type="match status" value="1"/>
</dbReference>
<name>A0A194WW76_MOLSC</name>
<dbReference type="Pfam" id="PF00450">
    <property type="entry name" value="Peptidase_S10"/>
    <property type="match status" value="1"/>
</dbReference>
<dbReference type="PANTHER" id="PTHR11802">
    <property type="entry name" value="SERINE PROTEASE FAMILY S10 SERINE CARBOXYPEPTIDASE"/>
    <property type="match status" value="1"/>
</dbReference>
<dbReference type="GO" id="GO:0006508">
    <property type="term" value="P:proteolysis"/>
    <property type="evidence" value="ECO:0007669"/>
    <property type="project" value="UniProtKB-KW"/>
</dbReference>
<keyword evidence="2 7" id="KW-0121">Carboxypeptidase</keyword>
<keyword evidence="3 7" id="KW-0645">Protease</keyword>
<gene>
    <name evidence="8" type="ORF">LY89DRAFT_786346</name>
</gene>
<dbReference type="Gene3D" id="3.40.50.1820">
    <property type="entry name" value="alpha/beta hydrolase"/>
    <property type="match status" value="1"/>
</dbReference>
<dbReference type="PROSITE" id="PS00131">
    <property type="entry name" value="CARBOXYPEPT_SER_SER"/>
    <property type="match status" value="1"/>
</dbReference>
<dbReference type="EMBL" id="KQ947425">
    <property type="protein sequence ID" value="KUJ12228.1"/>
    <property type="molecule type" value="Genomic_DNA"/>
</dbReference>
<keyword evidence="5 7" id="KW-0378">Hydrolase</keyword>
<evidence type="ECO:0000256" key="6">
    <source>
        <dbReference type="ARBA" id="ARBA00023180"/>
    </source>
</evidence>
<dbReference type="FunFam" id="3.40.50.1820:FF:000118">
    <property type="entry name" value="Carboxypeptidase"/>
    <property type="match status" value="1"/>
</dbReference>
<keyword evidence="9" id="KW-1185">Reference proteome</keyword>
<dbReference type="SUPFAM" id="SSF53474">
    <property type="entry name" value="alpha/beta-Hydrolases"/>
    <property type="match status" value="1"/>
</dbReference>
<keyword evidence="4 7" id="KW-0732">Signal</keyword>
<evidence type="ECO:0000313" key="9">
    <source>
        <dbReference type="Proteomes" id="UP000070700"/>
    </source>
</evidence>
<dbReference type="RefSeq" id="XP_018066583.1">
    <property type="nucleotide sequence ID" value="XM_018222976.1"/>
</dbReference>
<dbReference type="InterPro" id="IPR018202">
    <property type="entry name" value="Ser_caboxypep_ser_AS"/>
</dbReference>
<evidence type="ECO:0000256" key="1">
    <source>
        <dbReference type="ARBA" id="ARBA00009431"/>
    </source>
</evidence>
<dbReference type="InterPro" id="IPR029058">
    <property type="entry name" value="AB_hydrolase_fold"/>
</dbReference>
<dbReference type="InterPro" id="IPR001563">
    <property type="entry name" value="Peptidase_S10"/>
</dbReference>
<dbReference type="PRINTS" id="PR00724">
    <property type="entry name" value="CRBOXYPTASEC"/>
</dbReference>
<organism evidence="8 9">
    <name type="scientific">Mollisia scopiformis</name>
    <name type="common">Conifer needle endophyte fungus</name>
    <name type="synonym">Phialocephala scopiformis</name>
    <dbReference type="NCBI Taxonomy" id="149040"/>
    <lineage>
        <taxon>Eukaryota</taxon>
        <taxon>Fungi</taxon>
        <taxon>Dikarya</taxon>
        <taxon>Ascomycota</taxon>
        <taxon>Pezizomycotina</taxon>
        <taxon>Leotiomycetes</taxon>
        <taxon>Helotiales</taxon>
        <taxon>Mollisiaceae</taxon>
        <taxon>Mollisia</taxon>
    </lineage>
</organism>
<evidence type="ECO:0000256" key="3">
    <source>
        <dbReference type="ARBA" id="ARBA00022670"/>
    </source>
</evidence>
<evidence type="ECO:0000256" key="2">
    <source>
        <dbReference type="ARBA" id="ARBA00022645"/>
    </source>
</evidence>
<feature type="chain" id="PRO_5008443852" description="Carboxypeptidase" evidence="7">
    <location>
        <begin position="24"/>
        <end position="533"/>
    </location>
</feature>
<dbReference type="GO" id="GO:0004185">
    <property type="term" value="F:serine-type carboxypeptidase activity"/>
    <property type="evidence" value="ECO:0007669"/>
    <property type="project" value="UniProtKB-UniRule"/>
</dbReference>
<dbReference type="OrthoDB" id="443318at2759"/>
<dbReference type="InParanoid" id="A0A194WW76"/>
<accession>A0A194WW76</accession>
<evidence type="ECO:0000256" key="4">
    <source>
        <dbReference type="ARBA" id="ARBA00022729"/>
    </source>
</evidence>
<evidence type="ECO:0000256" key="5">
    <source>
        <dbReference type="ARBA" id="ARBA00022801"/>
    </source>
</evidence>
<evidence type="ECO:0000313" key="8">
    <source>
        <dbReference type="EMBL" id="KUJ12228.1"/>
    </source>
</evidence>
<proteinExistence type="inferred from homology"/>
<sequence length="533" mass="60101">MMLTFRFQWVLLAWTAFLAVASGRLPQSDRVRRTHPPVEARHEAPEAPVEDRSEKFRFLTAETKPYQVTSLPEVPFDIGELYSGLVPIDSKNKSNALFFVFQPTIGPPVDTLTIWLNGGPGCSSLEGFFQENGRFLWQPGQYAPAINDYAWVNLTNMLWVEQPIGTGFSIGEVTATGEEEIAQQFVGFFKNFEELFGIKHFKIYVTGESYAGRYVPYISAAMVDEKDTTYFDLAGVLVYDPCIGAYDYSQQELVTLPLVQRNAPIFGLNDSFISQLEALDASCGYADYRNKYLTFPPPGIQPDGYFSYETEASCDVWDLTFYAALAINPCFNIYHIVDTCPLLPDVLGFPGSLMYTTPGLGIYFERADVKKAMHAPTDVTWTECSNGLVIIGAYGPDDDFQNDTSLDPIQYVLPKVIEHTNRVLVANGDWDMIIITEGTLLSIQNMTWNGALGFQTEPSTPIVITEPDLQYEVLFDENELNGVDDIQGTMGIQHYERGLMWAETYQSGHMEPEYQPRISYRHLEWLLGYVDEL</sequence>
<keyword evidence="6" id="KW-0325">Glycoprotein</keyword>
<dbReference type="KEGG" id="psco:LY89DRAFT_786346"/>
<evidence type="ECO:0000256" key="7">
    <source>
        <dbReference type="RuleBase" id="RU361156"/>
    </source>
</evidence>
<dbReference type="GeneID" id="28832702"/>
<dbReference type="EC" id="3.4.16.-" evidence="7"/>
<feature type="signal peptide" evidence="7">
    <location>
        <begin position="1"/>
        <end position="23"/>
    </location>
</feature>
<comment type="similarity">
    <text evidence="1 7">Belongs to the peptidase S10 family.</text>
</comment>
<dbReference type="AlphaFoldDB" id="A0A194WW76"/>
<protein>
    <recommendedName>
        <fullName evidence="7">Carboxypeptidase</fullName>
        <ecNumber evidence="7">3.4.16.-</ecNumber>
    </recommendedName>
</protein>
<reference evidence="8 9" key="1">
    <citation type="submission" date="2015-10" db="EMBL/GenBank/DDBJ databases">
        <title>Full genome of DAOMC 229536 Phialocephala scopiformis, a fungal endophyte of spruce producing the potent anti-insectan compound rugulosin.</title>
        <authorList>
            <consortium name="DOE Joint Genome Institute"/>
            <person name="Walker A.K."/>
            <person name="Frasz S.L."/>
            <person name="Seifert K.A."/>
            <person name="Miller J.D."/>
            <person name="Mondo S.J."/>
            <person name="Labutti K."/>
            <person name="Lipzen A."/>
            <person name="Dockter R."/>
            <person name="Kennedy M."/>
            <person name="Grigoriev I.V."/>
            <person name="Spatafora J.W."/>
        </authorList>
    </citation>
    <scope>NUCLEOTIDE SEQUENCE [LARGE SCALE GENOMIC DNA]</scope>
    <source>
        <strain evidence="8 9">CBS 120377</strain>
    </source>
</reference>